<keyword evidence="2" id="KW-1185">Reference proteome</keyword>
<dbReference type="AlphaFoldDB" id="A0A1H1JY47"/>
<organism evidence="1 2">
    <name type="scientific">Paraburkholderia fungorum</name>
    <dbReference type="NCBI Taxonomy" id="134537"/>
    <lineage>
        <taxon>Bacteria</taxon>
        <taxon>Pseudomonadati</taxon>
        <taxon>Pseudomonadota</taxon>
        <taxon>Betaproteobacteria</taxon>
        <taxon>Burkholderiales</taxon>
        <taxon>Burkholderiaceae</taxon>
        <taxon>Paraburkholderia</taxon>
    </lineage>
</organism>
<gene>
    <name evidence="1" type="ORF">SAMN05443245_7551</name>
</gene>
<dbReference type="OrthoDB" id="9035758at2"/>
<evidence type="ECO:0000313" key="1">
    <source>
        <dbReference type="EMBL" id="SDR54963.1"/>
    </source>
</evidence>
<accession>A0A1H1JY47</accession>
<name>A0A1H1JY47_9BURK</name>
<evidence type="ECO:0000313" key="2">
    <source>
        <dbReference type="Proteomes" id="UP000183487"/>
    </source>
</evidence>
<protein>
    <submittedName>
        <fullName evidence="1">Uncharacterized protein</fullName>
    </submittedName>
</protein>
<dbReference type="Proteomes" id="UP000183487">
    <property type="component" value="Unassembled WGS sequence"/>
</dbReference>
<proteinExistence type="predicted"/>
<reference evidence="2" key="1">
    <citation type="submission" date="2016-10" db="EMBL/GenBank/DDBJ databases">
        <authorList>
            <person name="Varghese N."/>
        </authorList>
    </citation>
    <scope>NUCLEOTIDE SEQUENCE [LARGE SCALE GENOMIC DNA]</scope>
    <source>
        <strain evidence="2">GAS106B</strain>
    </source>
</reference>
<dbReference type="RefSeq" id="WP_143026503.1">
    <property type="nucleotide sequence ID" value="NZ_FNKP01000004.1"/>
</dbReference>
<dbReference type="EMBL" id="FNKP01000004">
    <property type="protein sequence ID" value="SDR54963.1"/>
    <property type="molecule type" value="Genomic_DNA"/>
</dbReference>
<sequence length="128" mass="13372">MSYSCSDFLDDVMRCLVNSEAITEAEITDADPGAASDVATAAIVTMHRAALSSRFLLELLNAAESLDAVAVEHGVDAMAFLLYLQAAILNGSCVGASTGASESIIGLVARLPSAPEWMKHIRTETALA</sequence>